<dbReference type="Pfam" id="PF00389">
    <property type="entry name" value="2-Hacid_dh"/>
    <property type="match status" value="1"/>
</dbReference>
<evidence type="ECO:0000259" key="6">
    <source>
        <dbReference type="Pfam" id="PF02826"/>
    </source>
</evidence>
<protein>
    <submittedName>
        <fullName evidence="7">2-hydroxyacid dehydrogenase</fullName>
    </submittedName>
</protein>
<dbReference type="PROSITE" id="PS00671">
    <property type="entry name" value="D_2_HYDROXYACID_DH_3"/>
    <property type="match status" value="1"/>
</dbReference>
<dbReference type="GO" id="GO:0051287">
    <property type="term" value="F:NAD binding"/>
    <property type="evidence" value="ECO:0007669"/>
    <property type="project" value="InterPro"/>
</dbReference>
<evidence type="ECO:0000313" key="8">
    <source>
        <dbReference type="Proteomes" id="UP000306196"/>
    </source>
</evidence>
<dbReference type="InterPro" id="IPR006139">
    <property type="entry name" value="D-isomer_2_OHA_DH_cat_dom"/>
</dbReference>
<reference evidence="7 8" key="1">
    <citation type="submission" date="2019-05" db="EMBL/GenBank/DDBJ databases">
        <title>Verrucobacter flavum gen. nov., sp. nov. a new member of the family Verrucomicrobiaceae.</title>
        <authorList>
            <person name="Szuroczki S."/>
            <person name="Abbaszade G."/>
            <person name="Szabo A."/>
            <person name="Felfoldi T."/>
            <person name="Schumann P."/>
            <person name="Boka K."/>
            <person name="Keki Z."/>
            <person name="Toumi M."/>
            <person name="Toth E."/>
        </authorList>
    </citation>
    <scope>NUCLEOTIDE SEQUENCE [LARGE SCALE GENOMIC DNA]</scope>
    <source>
        <strain evidence="7 8">MG-N-17</strain>
    </source>
</reference>
<evidence type="ECO:0000256" key="4">
    <source>
        <dbReference type="RuleBase" id="RU003719"/>
    </source>
</evidence>
<dbReference type="CDD" id="cd12183">
    <property type="entry name" value="LDH_like_2"/>
    <property type="match status" value="1"/>
</dbReference>
<dbReference type="OrthoDB" id="9805416at2"/>
<keyword evidence="8" id="KW-1185">Reference proteome</keyword>
<dbReference type="Pfam" id="PF02826">
    <property type="entry name" value="2-Hacid_dh_C"/>
    <property type="match status" value="1"/>
</dbReference>
<comment type="similarity">
    <text evidence="1 4">Belongs to the D-isomer specific 2-hydroxyacid dehydrogenase family.</text>
</comment>
<dbReference type="Gene3D" id="3.40.50.720">
    <property type="entry name" value="NAD(P)-binding Rossmann-like Domain"/>
    <property type="match status" value="2"/>
</dbReference>
<dbReference type="InterPro" id="IPR036291">
    <property type="entry name" value="NAD(P)-bd_dom_sf"/>
</dbReference>
<dbReference type="PANTHER" id="PTHR43026">
    <property type="entry name" value="2-HYDROXYACID DEHYDROGENASE HOMOLOG 1-RELATED"/>
    <property type="match status" value="1"/>
</dbReference>
<keyword evidence="2 4" id="KW-0560">Oxidoreductase</keyword>
<sequence length="328" mass="35784">MKILVFSSKSYDEQFLNASNQNSQHQLTFVPAQLDETTAALAKDHDAVCIFVNDRMNREVIDILVANGVKYVALRCAGFNQVDVAYAKECRLQLARVPAYSPHAVAEHAVGLLLALNRHLHKAYNRVREGNFELSGLMGFDLVGKTVTIVGTGRIGAVFAKIMHGFGCRLLAVDDYQHPDVRALGATYVSLNDALPQSDVISLHCPLTDATRHLINSETLAVLKKGVLIVNTGRGALVDTRALIEGLKSSVIGGLALDVYEEEEKLFFSDHSHEIIGDDVFMRLTTFPNVLITGHQAFFTNEALTQIAEVTMGNLASMESDGECANAL</sequence>
<dbReference type="GO" id="GO:0008720">
    <property type="term" value="F:D-lactate dehydrogenase (NAD+) activity"/>
    <property type="evidence" value="ECO:0007669"/>
    <property type="project" value="TreeGrafter"/>
</dbReference>
<evidence type="ECO:0000256" key="1">
    <source>
        <dbReference type="ARBA" id="ARBA00005854"/>
    </source>
</evidence>
<dbReference type="PANTHER" id="PTHR43026:SF1">
    <property type="entry name" value="2-HYDROXYACID DEHYDROGENASE HOMOLOG 1-RELATED"/>
    <property type="match status" value="1"/>
</dbReference>
<evidence type="ECO:0000259" key="5">
    <source>
        <dbReference type="Pfam" id="PF00389"/>
    </source>
</evidence>
<dbReference type="EMBL" id="VAUV01000001">
    <property type="protein sequence ID" value="TLD72797.1"/>
    <property type="molecule type" value="Genomic_DNA"/>
</dbReference>
<dbReference type="PROSITE" id="PS00670">
    <property type="entry name" value="D_2_HYDROXYACID_DH_2"/>
    <property type="match status" value="1"/>
</dbReference>
<dbReference type="AlphaFoldDB" id="A0A5R8KKM3"/>
<feature type="domain" description="D-isomer specific 2-hydroxyacid dehydrogenase catalytic" evidence="5">
    <location>
        <begin position="3"/>
        <end position="327"/>
    </location>
</feature>
<dbReference type="Proteomes" id="UP000306196">
    <property type="component" value="Unassembled WGS sequence"/>
</dbReference>
<organism evidence="7 8">
    <name type="scientific">Phragmitibacter flavus</name>
    <dbReference type="NCBI Taxonomy" id="2576071"/>
    <lineage>
        <taxon>Bacteria</taxon>
        <taxon>Pseudomonadati</taxon>
        <taxon>Verrucomicrobiota</taxon>
        <taxon>Verrucomicrobiia</taxon>
        <taxon>Verrucomicrobiales</taxon>
        <taxon>Verrucomicrobiaceae</taxon>
        <taxon>Phragmitibacter</taxon>
    </lineage>
</organism>
<dbReference type="SUPFAM" id="SSF51735">
    <property type="entry name" value="NAD(P)-binding Rossmann-fold domains"/>
    <property type="match status" value="1"/>
</dbReference>
<evidence type="ECO:0000313" key="7">
    <source>
        <dbReference type="EMBL" id="TLD72797.1"/>
    </source>
</evidence>
<evidence type="ECO:0000256" key="3">
    <source>
        <dbReference type="ARBA" id="ARBA00023027"/>
    </source>
</evidence>
<evidence type="ECO:0000256" key="2">
    <source>
        <dbReference type="ARBA" id="ARBA00023002"/>
    </source>
</evidence>
<dbReference type="InterPro" id="IPR058205">
    <property type="entry name" value="D-LDH-like"/>
</dbReference>
<dbReference type="SUPFAM" id="SSF52283">
    <property type="entry name" value="Formate/glycerate dehydrogenase catalytic domain-like"/>
    <property type="match status" value="1"/>
</dbReference>
<dbReference type="InterPro" id="IPR029753">
    <property type="entry name" value="D-isomer_DH_CS"/>
</dbReference>
<feature type="domain" description="D-isomer specific 2-hydroxyacid dehydrogenase NAD-binding" evidence="6">
    <location>
        <begin position="110"/>
        <end position="297"/>
    </location>
</feature>
<accession>A0A5R8KKM3</accession>
<dbReference type="InterPro" id="IPR006140">
    <property type="entry name" value="D-isomer_DH_NAD-bd"/>
</dbReference>
<keyword evidence="3" id="KW-0520">NAD</keyword>
<comment type="caution">
    <text evidence="7">The sequence shown here is derived from an EMBL/GenBank/DDBJ whole genome shotgun (WGS) entry which is preliminary data.</text>
</comment>
<proteinExistence type="inferred from homology"/>
<gene>
    <name evidence="7" type="ORF">FEM03_01625</name>
</gene>
<name>A0A5R8KKM3_9BACT</name>
<dbReference type="RefSeq" id="WP_138084420.1">
    <property type="nucleotide sequence ID" value="NZ_VAUV01000001.1"/>
</dbReference>